<evidence type="ECO:0000313" key="1">
    <source>
        <dbReference type="EMBL" id="KAH7978827.1"/>
    </source>
</evidence>
<protein>
    <submittedName>
        <fullName evidence="1">Uncharacterized protein</fullName>
    </submittedName>
</protein>
<sequence length="448" mass="48707">MATWNEADWHDEADGDIAQESARVAAQNSSLECDIDVSVTVARSNYTAAAKSSGPFVDVPSEKSGLSLDEDSLLDGDLDKDFPPGDGVLIPGLSDVSLSPKHTITADPLDLSLSEGDDTMGQQSPSSKPLATIPEEPELEAQLEMEHPQERSPEELSTHMEEEPAPLVLDALPLQDPDLSTEAGNDMLPDSSEPHFRISEQSLAESAVLHPEMSDISLKEDKATSTAEVIIIEDLPVRPKSPYQTRNRPQISAQRQLSPFSSPEKLAPPPAESRPMPPPLSQRNQLGARRKAATVSAEVPNSRSVGAEAAPPVMAKGSVANQFLEKIGQLRGAAVLSEGCHDTYTLAEDLMSIEGAQNQPDKYKKEDFGELFTKKSLNAAQFAPKLQSQTETEAESEDEESSLDFDHLPIRRRMDIWKRREDRAIRKGLILIPKVGKQGRFPISAAGL</sequence>
<comment type="caution">
    <text evidence="1">The sequence shown here is derived from an EMBL/GenBank/DDBJ whole genome shotgun (WGS) entry which is preliminary data.</text>
</comment>
<name>A0ACB8DWD1_DERSI</name>
<proteinExistence type="predicted"/>
<evidence type="ECO:0000313" key="2">
    <source>
        <dbReference type="Proteomes" id="UP000821865"/>
    </source>
</evidence>
<dbReference type="Proteomes" id="UP000821865">
    <property type="component" value="Chromosome 1"/>
</dbReference>
<reference evidence="1" key="1">
    <citation type="submission" date="2020-05" db="EMBL/GenBank/DDBJ databases">
        <title>Large-scale comparative analyses of tick genomes elucidate their genetic diversity and vector capacities.</title>
        <authorList>
            <person name="Jia N."/>
            <person name="Wang J."/>
            <person name="Shi W."/>
            <person name="Du L."/>
            <person name="Sun Y."/>
            <person name="Zhan W."/>
            <person name="Jiang J."/>
            <person name="Wang Q."/>
            <person name="Zhang B."/>
            <person name="Ji P."/>
            <person name="Sakyi L.B."/>
            <person name="Cui X."/>
            <person name="Yuan T."/>
            <person name="Jiang B."/>
            <person name="Yang W."/>
            <person name="Lam T.T.-Y."/>
            <person name="Chang Q."/>
            <person name="Ding S."/>
            <person name="Wang X."/>
            <person name="Zhu J."/>
            <person name="Ruan X."/>
            <person name="Zhao L."/>
            <person name="Wei J."/>
            <person name="Que T."/>
            <person name="Du C."/>
            <person name="Cheng J."/>
            <person name="Dai P."/>
            <person name="Han X."/>
            <person name="Huang E."/>
            <person name="Gao Y."/>
            <person name="Liu J."/>
            <person name="Shao H."/>
            <person name="Ye R."/>
            <person name="Li L."/>
            <person name="Wei W."/>
            <person name="Wang X."/>
            <person name="Wang C."/>
            <person name="Yang T."/>
            <person name="Huo Q."/>
            <person name="Li W."/>
            <person name="Guo W."/>
            <person name="Chen H."/>
            <person name="Zhou L."/>
            <person name="Ni X."/>
            <person name="Tian J."/>
            <person name="Zhou Y."/>
            <person name="Sheng Y."/>
            <person name="Liu T."/>
            <person name="Pan Y."/>
            <person name="Xia L."/>
            <person name="Li J."/>
            <person name="Zhao F."/>
            <person name="Cao W."/>
        </authorList>
    </citation>
    <scope>NUCLEOTIDE SEQUENCE</scope>
    <source>
        <strain evidence="1">Dsil-2018</strain>
    </source>
</reference>
<gene>
    <name evidence="1" type="ORF">HPB49_006893</name>
</gene>
<keyword evidence="2" id="KW-1185">Reference proteome</keyword>
<accession>A0ACB8DWD1</accession>
<organism evidence="1 2">
    <name type="scientific">Dermacentor silvarum</name>
    <name type="common">Tick</name>
    <dbReference type="NCBI Taxonomy" id="543639"/>
    <lineage>
        <taxon>Eukaryota</taxon>
        <taxon>Metazoa</taxon>
        <taxon>Ecdysozoa</taxon>
        <taxon>Arthropoda</taxon>
        <taxon>Chelicerata</taxon>
        <taxon>Arachnida</taxon>
        <taxon>Acari</taxon>
        <taxon>Parasitiformes</taxon>
        <taxon>Ixodida</taxon>
        <taxon>Ixodoidea</taxon>
        <taxon>Ixodidae</taxon>
        <taxon>Rhipicephalinae</taxon>
        <taxon>Dermacentor</taxon>
    </lineage>
</organism>
<dbReference type="EMBL" id="CM023470">
    <property type="protein sequence ID" value="KAH7978827.1"/>
    <property type="molecule type" value="Genomic_DNA"/>
</dbReference>